<name>A0A4R7JZU7_9GAMM</name>
<dbReference type="EMBL" id="SOAX01000002">
    <property type="protein sequence ID" value="TDT43514.1"/>
    <property type="molecule type" value="Genomic_DNA"/>
</dbReference>
<accession>A0A4R7JZU7</accession>
<proteinExistence type="predicted"/>
<sequence>MSHRLVMVVAAVVMLVGCSGDKGAETHSVEVSGTGEITLPAELADLHLGFEVTADGAYEASERLRAKVNPLIEELRGSLPEGAELQARSLSVSPQYRWDEGERSLAGYQATRTVELLALPVGELGEWTARLSEASPQRLSVANFRLEEGDTAEQQALAGAFRSARRRAGSLAESAGRELGQVISIKEQQVSQPGPRPMMMAADTRESASEPDEFEAGEVSAQAEVRVTFALE</sequence>
<dbReference type="AlphaFoldDB" id="A0A4R7JZU7"/>
<organism evidence="2 3">
    <name type="scientific">Halospina denitrificans</name>
    <dbReference type="NCBI Taxonomy" id="332522"/>
    <lineage>
        <taxon>Bacteria</taxon>
        <taxon>Pseudomonadati</taxon>
        <taxon>Pseudomonadota</taxon>
        <taxon>Gammaproteobacteria</taxon>
        <taxon>Halospina</taxon>
    </lineage>
</organism>
<evidence type="ECO:0000313" key="2">
    <source>
        <dbReference type="EMBL" id="TDT43514.1"/>
    </source>
</evidence>
<protein>
    <recommendedName>
        <fullName evidence="4">Secreted protein</fullName>
    </recommendedName>
</protein>
<comment type="caution">
    <text evidence="2">The sequence shown here is derived from an EMBL/GenBank/DDBJ whole genome shotgun (WGS) entry which is preliminary data.</text>
</comment>
<keyword evidence="3" id="KW-1185">Reference proteome</keyword>
<dbReference type="PANTHER" id="PTHR34387:SF2">
    <property type="entry name" value="SLR1258 PROTEIN"/>
    <property type="match status" value="1"/>
</dbReference>
<dbReference type="PANTHER" id="PTHR34387">
    <property type="entry name" value="SLR1258 PROTEIN"/>
    <property type="match status" value="1"/>
</dbReference>
<evidence type="ECO:0008006" key="4">
    <source>
        <dbReference type="Google" id="ProtNLM"/>
    </source>
</evidence>
<dbReference type="PROSITE" id="PS51257">
    <property type="entry name" value="PROKAR_LIPOPROTEIN"/>
    <property type="match status" value="1"/>
</dbReference>
<dbReference type="InterPro" id="IPR052022">
    <property type="entry name" value="26kDa_periplasmic_antigen"/>
</dbReference>
<dbReference type="RefSeq" id="WP_133735579.1">
    <property type="nucleotide sequence ID" value="NZ_SOAX01000002.1"/>
</dbReference>
<feature type="region of interest" description="Disordered" evidence="1">
    <location>
        <begin position="188"/>
        <end position="219"/>
    </location>
</feature>
<dbReference type="Proteomes" id="UP000295830">
    <property type="component" value="Unassembled WGS sequence"/>
</dbReference>
<dbReference type="GO" id="GO:0006974">
    <property type="term" value="P:DNA damage response"/>
    <property type="evidence" value="ECO:0007669"/>
    <property type="project" value="TreeGrafter"/>
</dbReference>
<dbReference type="InterPro" id="IPR007497">
    <property type="entry name" value="SIMPL/DUF541"/>
</dbReference>
<dbReference type="Gene3D" id="3.30.70.2970">
    <property type="entry name" value="Protein of unknown function (DUF541), domain 2"/>
    <property type="match status" value="1"/>
</dbReference>
<reference evidence="2 3" key="1">
    <citation type="submission" date="2019-03" db="EMBL/GenBank/DDBJ databases">
        <title>Genomic Encyclopedia of Type Strains, Phase IV (KMG-IV): sequencing the most valuable type-strain genomes for metagenomic binning, comparative biology and taxonomic classification.</title>
        <authorList>
            <person name="Goeker M."/>
        </authorList>
    </citation>
    <scope>NUCLEOTIDE SEQUENCE [LARGE SCALE GENOMIC DNA]</scope>
    <source>
        <strain evidence="2 3">DSM 15505</strain>
    </source>
</reference>
<dbReference type="OrthoDB" id="6381835at2"/>
<evidence type="ECO:0000256" key="1">
    <source>
        <dbReference type="SAM" id="MobiDB-lite"/>
    </source>
</evidence>
<dbReference type="Pfam" id="PF04402">
    <property type="entry name" value="SIMPL"/>
    <property type="match status" value="1"/>
</dbReference>
<dbReference type="Gene3D" id="3.30.110.170">
    <property type="entry name" value="Protein of unknown function (DUF541), domain 1"/>
    <property type="match status" value="1"/>
</dbReference>
<evidence type="ECO:0000313" key="3">
    <source>
        <dbReference type="Proteomes" id="UP000295830"/>
    </source>
</evidence>
<gene>
    <name evidence="2" type="ORF">DES49_1332</name>
</gene>